<evidence type="ECO:0000313" key="4">
    <source>
        <dbReference type="Proteomes" id="UP001282474"/>
    </source>
</evidence>
<feature type="transmembrane region" description="Helical" evidence="2">
    <location>
        <begin position="168"/>
        <end position="186"/>
    </location>
</feature>
<name>A0ABU4MZG5_9ACTN</name>
<evidence type="ECO:0000256" key="1">
    <source>
        <dbReference type="SAM" id="MobiDB-lite"/>
    </source>
</evidence>
<keyword evidence="2" id="KW-0812">Transmembrane</keyword>
<feature type="transmembrane region" description="Helical" evidence="2">
    <location>
        <begin position="330"/>
        <end position="352"/>
    </location>
</feature>
<feature type="transmembrane region" description="Helical" evidence="2">
    <location>
        <begin position="214"/>
        <end position="239"/>
    </location>
</feature>
<feature type="transmembrane region" description="Helical" evidence="2">
    <location>
        <begin position="46"/>
        <end position="67"/>
    </location>
</feature>
<feature type="region of interest" description="Disordered" evidence="1">
    <location>
        <begin position="384"/>
        <end position="423"/>
    </location>
</feature>
<reference evidence="3 4" key="1">
    <citation type="journal article" date="2023" name="Microb. Genom.">
        <title>Mesoterricola silvestris gen. nov., sp. nov., Mesoterricola sediminis sp. nov., Geothrix oryzae sp. nov., Geothrix edaphica sp. nov., Geothrix rubra sp. nov., and Geothrix limicola sp. nov., six novel members of Acidobacteriota isolated from soils.</title>
        <authorList>
            <person name="Weisberg A.J."/>
            <person name="Pearce E."/>
            <person name="Kramer C.G."/>
            <person name="Chang J.H."/>
            <person name="Clarke C.R."/>
        </authorList>
    </citation>
    <scope>NUCLEOTIDE SEQUENCE [LARGE SCALE GENOMIC DNA]</scope>
    <source>
        <strain evidence="3 4">NE20-4-1</strain>
    </source>
</reference>
<dbReference type="RefSeq" id="WP_093790827.1">
    <property type="nucleotide sequence ID" value="NZ_JABXWF010000025.1"/>
</dbReference>
<feature type="transmembrane region" description="Helical" evidence="2">
    <location>
        <begin position="358"/>
        <end position="376"/>
    </location>
</feature>
<dbReference type="PANTHER" id="PTHR23542:SF1">
    <property type="entry name" value="MAJOR FACILITATOR SUPERFAMILY (MFS) PROFILE DOMAIN-CONTAINING PROTEIN"/>
    <property type="match status" value="1"/>
</dbReference>
<gene>
    <name evidence="3" type="ORF">PV383_31855</name>
</gene>
<keyword evidence="2" id="KW-0472">Membrane</keyword>
<keyword evidence="2" id="KW-1133">Transmembrane helix</keyword>
<comment type="caution">
    <text evidence="3">The sequence shown here is derived from an EMBL/GenBank/DDBJ whole genome shotgun (WGS) entry which is preliminary data.</text>
</comment>
<dbReference type="InterPro" id="IPR036259">
    <property type="entry name" value="MFS_trans_sf"/>
</dbReference>
<dbReference type="Pfam" id="PF07690">
    <property type="entry name" value="MFS_1"/>
    <property type="match status" value="1"/>
</dbReference>
<dbReference type="Proteomes" id="UP001282474">
    <property type="component" value="Unassembled WGS sequence"/>
</dbReference>
<dbReference type="Gene3D" id="1.20.1250.20">
    <property type="entry name" value="MFS general substrate transporter like domains"/>
    <property type="match status" value="1"/>
</dbReference>
<proteinExistence type="predicted"/>
<dbReference type="PANTHER" id="PTHR23542">
    <property type="match status" value="1"/>
</dbReference>
<dbReference type="InterPro" id="IPR011701">
    <property type="entry name" value="MFS"/>
</dbReference>
<sequence>MSVATYREFLRTPSVSWLFLTSIVGRFNQGTTSLALLMLTIDRSSYAVYSAVSAVGMIGALVSGPLLSRLAEGRGRRRVLAATAVLHTVAMGTLILVPPEPVLLIGLSLCLGLCTPPLTSTVRATVPMLVRPEQGRTFFALEATAQEVVFVVGPVITSTLAAFGGPHLALAACGTLVLVGTLAYAAGRDAEAGRVAVAPVRGGAVLRVRGLSRLFTAGALLTCALAAQVLGVVALVSGSEVSTDAGFVLAVGSLGSLVGGLVHGARRRQKARLRRPLLYVAAGLGLLALTPGQTAVTVLLFFWGMTVAPALSSLFERLSATAPTGSAAEAFGWMGSVLAIGNVAGTTLAGLLVTGWGARAPLAVACVLALLAALVCEPWRRSGRRGAAASDGTTDQVTGQPARPPVPPDDPATFAPSTRQDQP</sequence>
<organism evidence="3 4">
    <name type="scientific">Streptomyces caniscabiei</name>
    <dbReference type="NCBI Taxonomy" id="2746961"/>
    <lineage>
        <taxon>Bacteria</taxon>
        <taxon>Bacillati</taxon>
        <taxon>Actinomycetota</taxon>
        <taxon>Actinomycetes</taxon>
        <taxon>Kitasatosporales</taxon>
        <taxon>Streptomycetaceae</taxon>
        <taxon>Streptomyces</taxon>
    </lineage>
</organism>
<dbReference type="EMBL" id="JARAWJ010000030">
    <property type="protein sequence ID" value="MDX3041750.1"/>
    <property type="molecule type" value="Genomic_DNA"/>
</dbReference>
<feature type="transmembrane region" description="Helical" evidence="2">
    <location>
        <begin position="277"/>
        <end position="294"/>
    </location>
</feature>
<protein>
    <submittedName>
        <fullName evidence="3">MFS transporter</fullName>
    </submittedName>
</protein>
<feature type="transmembrane region" description="Helical" evidence="2">
    <location>
        <begin position="79"/>
        <end position="97"/>
    </location>
</feature>
<dbReference type="SUPFAM" id="SSF103473">
    <property type="entry name" value="MFS general substrate transporter"/>
    <property type="match status" value="1"/>
</dbReference>
<evidence type="ECO:0000256" key="2">
    <source>
        <dbReference type="SAM" id="Phobius"/>
    </source>
</evidence>
<accession>A0ABU4MZG5</accession>
<feature type="transmembrane region" description="Helical" evidence="2">
    <location>
        <begin position="245"/>
        <end position="265"/>
    </location>
</feature>
<keyword evidence="4" id="KW-1185">Reference proteome</keyword>
<evidence type="ECO:0000313" key="3">
    <source>
        <dbReference type="EMBL" id="MDX3041750.1"/>
    </source>
</evidence>